<dbReference type="PROSITE" id="PS50801">
    <property type="entry name" value="STAS"/>
    <property type="match status" value="1"/>
</dbReference>
<evidence type="ECO:0000259" key="3">
    <source>
        <dbReference type="PROSITE" id="PS50801"/>
    </source>
</evidence>
<dbReference type="PANTHER" id="PTHR35849">
    <property type="entry name" value="BLR2341 PROTEIN"/>
    <property type="match status" value="1"/>
</dbReference>
<comment type="similarity">
    <text evidence="1 2">Belongs to the anti-sigma-factor antagonist family.</text>
</comment>
<dbReference type="InterPro" id="IPR036513">
    <property type="entry name" value="STAS_dom_sf"/>
</dbReference>
<dbReference type="Gene3D" id="3.30.750.24">
    <property type="entry name" value="STAS domain"/>
    <property type="match status" value="1"/>
</dbReference>
<evidence type="ECO:0000256" key="1">
    <source>
        <dbReference type="ARBA" id="ARBA00009013"/>
    </source>
</evidence>
<organism evidence="4 5">
    <name type="scientific">Actinokineospora guangxiensis</name>
    <dbReference type="NCBI Taxonomy" id="1490288"/>
    <lineage>
        <taxon>Bacteria</taxon>
        <taxon>Bacillati</taxon>
        <taxon>Actinomycetota</taxon>
        <taxon>Actinomycetes</taxon>
        <taxon>Pseudonocardiales</taxon>
        <taxon>Pseudonocardiaceae</taxon>
        <taxon>Actinokineospora</taxon>
    </lineage>
</organism>
<dbReference type="PANTHER" id="PTHR35849:SF2">
    <property type="entry name" value="BLR2341 PROTEIN"/>
    <property type="match status" value="1"/>
</dbReference>
<accession>A0ABW0EG36</accession>
<feature type="domain" description="STAS" evidence="3">
    <location>
        <begin position="18"/>
        <end position="101"/>
    </location>
</feature>
<dbReference type="SUPFAM" id="SSF52091">
    <property type="entry name" value="SpoIIaa-like"/>
    <property type="match status" value="1"/>
</dbReference>
<name>A0ABW0EG36_9PSEU</name>
<keyword evidence="5" id="KW-1185">Reference proteome</keyword>
<sequence>MGVDVSVVRSETGVCATVSGELDTATVADAESALRPAVSGPGPVELDLSGVTFCGSAGLSLLLELRKAAVAAGVEFVIAGSSRAVDRLLDITGTAGVFTRR</sequence>
<proteinExistence type="inferred from homology"/>
<dbReference type="CDD" id="cd07043">
    <property type="entry name" value="STAS_anti-anti-sigma_factors"/>
    <property type="match status" value="1"/>
</dbReference>
<gene>
    <name evidence="4" type="ORF">ACFPM7_04755</name>
</gene>
<comment type="caution">
    <text evidence="4">The sequence shown here is derived from an EMBL/GenBank/DDBJ whole genome shotgun (WGS) entry which is preliminary data.</text>
</comment>
<evidence type="ECO:0000313" key="5">
    <source>
        <dbReference type="Proteomes" id="UP001596157"/>
    </source>
</evidence>
<dbReference type="InterPro" id="IPR003658">
    <property type="entry name" value="Anti-sigma_ant"/>
</dbReference>
<evidence type="ECO:0000256" key="2">
    <source>
        <dbReference type="RuleBase" id="RU003749"/>
    </source>
</evidence>
<dbReference type="InterPro" id="IPR058548">
    <property type="entry name" value="MlaB-like_STAS"/>
</dbReference>
<dbReference type="EMBL" id="JBHSKF010000002">
    <property type="protein sequence ID" value="MFC5286352.1"/>
    <property type="molecule type" value="Genomic_DNA"/>
</dbReference>
<dbReference type="NCBIfam" id="TIGR00377">
    <property type="entry name" value="ant_ant_sig"/>
    <property type="match status" value="1"/>
</dbReference>
<dbReference type="Pfam" id="PF13466">
    <property type="entry name" value="STAS_2"/>
    <property type="match status" value="1"/>
</dbReference>
<evidence type="ECO:0000313" key="4">
    <source>
        <dbReference type="EMBL" id="MFC5286352.1"/>
    </source>
</evidence>
<protein>
    <recommendedName>
        <fullName evidence="2">Anti-sigma factor antagonist</fullName>
    </recommendedName>
</protein>
<dbReference type="InterPro" id="IPR052746">
    <property type="entry name" value="MlaB_ABC_Transporter"/>
</dbReference>
<dbReference type="InterPro" id="IPR002645">
    <property type="entry name" value="STAS_dom"/>
</dbReference>
<dbReference type="RefSeq" id="WP_378245007.1">
    <property type="nucleotide sequence ID" value="NZ_JBHSKF010000002.1"/>
</dbReference>
<dbReference type="Proteomes" id="UP001596157">
    <property type="component" value="Unassembled WGS sequence"/>
</dbReference>
<reference evidence="5" key="1">
    <citation type="journal article" date="2019" name="Int. J. Syst. Evol. Microbiol.">
        <title>The Global Catalogue of Microorganisms (GCM) 10K type strain sequencing project: providing services to taxonomists for standard genome sequencing and annotation.</title>
        <authorList>
            <consortium name="The Broad Institute Genomics Platform"/>
            <consortium name="The Broad Institute Genome Sequencing Center for Infectious Disease"/>
            <person name="Wu L."/>
            <person name="Ma J."/>
        </authorList>
    </citation>
    <scope>NUCLEOTIDE SEQUENCE [LARGE SCALE GENOMIC DNA]</scope>
    <source>
        <strain evidence="5">CCUG 59778</strain>
    </source>
</reference>